<dbReference type="AlphaFoldDB" id="A0AA43RMR9"/>
<reference evidence="2" key="1">
    <citation type="submission" date="2023-07" db="EMBL/GenBank/DDBJ databases">
        <title>Between Cages and Wild: Unraveling the Impact of Captivity on Animal Microbiomes and Antimicrobial Resistance.</title>
        <authorList>
            <person name="Schmartz G.P."/>
            <person name="Rehner J."/>
            <person name="Schuff M.J."/>
            <person name="Becker S.L."/>
            <person name="Kravczyk M."/>
            <person name="Gurevich A."/>
            <person name="Francke R."/>
            <person name="Mueller R."/>
            <person name="Keller V."/>
            <person name="Keller A."/>
        </authorList>
    </citation>
    <scope>NUCLEOTIDE SEQUENCE</scope>
    <source>
        <strain evidence="2">S12M_St_49</strain>
    </source>
</reference>
<evidence type="ECO:0000313" key="2">
    <source>
        <dbReference type="EMBL" id="MDO4842507.1"/>
    </source>
</evidence>
<dbReference type="InterPro" id="IPR012337">
    <property type="entry name" value="RNaseH-like_sf"/>
</dbReference>
<dbReference type="EMBL" id="JAUMVS010000196">
    <property type="protein sequence ID" value="MDO4842507.1"/>
    <property type="molecule type" value="Genomic_DNA"/>
</dbReference>
<name>A0AA43RMR9_9ACTN</name>
<evidence type="ECO:0000313" key="3">
    <source>
        <dbReference type="Proteomes" id="UP001168575"/>
    </source>
</evidence>
<proteinExistence type="predicted"/>
<keyword evidence="3" id="KW-1185">Reference proteome</keyword>
<gene>
    <name evidence="2" type="ORF">Q3982_07530</name>
</gene>
<accession>A0AA43RMR9</accession>
<feature type="region of interest" description="Disordered" evidence="1">
    <location>
        <begin position="184"/>
        <end position="205"/>
    </location>
</feature>
<protein>
    <submittedName>
        <fullName evidence="2">Transposase</fullName>
    </submittedName>
</protein>
<feature type="compositionally biased region" description="Basic residues" evidence="1">
    <location>
        <begin position="188"/>
        <end position="202"/>
    </location>
</feature>
<comment type="caution">
    <text evidence="2">The sequence shown here is derived from an EMBL/GenBank/DDBJ whole genome shotgun (WGS) entry which is preliminary data.</text>
</comment>
<dbReference type="SUPFAM" id="SSF53098">
    <property type="entry name" value="Ribonuclease H-like"/>
    <property type="match status" value="1"/>
</dbReference>
<sequence length="574" mass="66694">METLGSEEEIEAKYGCPDGLEWAKAYVAKLNEEEKLGRKKVCIELSPDKPINSDEQNLISGGDIFLLPLYNSLGLPQMCKEITNGSKIKYNLDEILQTLVVLRVLYPCSKRSVLDLNQKRVHQSEIALENLYRALTLLSMHIDSIQATVWENSKKIMDRNTRVTYYDCTNYYFEIEDNDLQFRDPKNPKRRVGIRRRGKSKEHRPNPIVQMGLLMDADGIPIAFTIFPGNESEQPSLQRIEEMLADKFGLTDFIISTDAGLSSEDNRRYNMTEGRDYIAVQSLPKLPAADQAMALDPRGWRIAYRDKYLGPIDSENPERDVFNLEEINFSIERNTKFYKEIIVEKRLNGKKDTTRQERVIVTYSYAFAQYLRHKRAERLTSAEKIVKKKEHKPRQSQQDPHRYVSTTYITKDGELAEHISMSINQDAIAEEERFDGFYAYATSLDDEAVEVLRARSFHHEIEHLFRTTKSYLDARPVYLQREDRIRSHFLICFLAMTILKMLQKQLGMPELSIEQLITTLRDIKFAHFKGLGYVPMFTRNALTDRLQELVGVRVDTEIVPQKTMNKLYRRVKAS</sequence>
<evidence type="ECO:0000256" key="1">
    <source>
        <dbReference type="SAM" id="MobiDB-lite"/>
    </source>
</evidence>
<dbReference type="Proteomes" id="UP001168575">
    <property type="component" value="Unassembled WGS sequence"/>
</dbReference>
<organism evidence="2 3">
    <name type="scientific">Phoenicibacter congonensis</name>
    <dbReference type="NCBI Taxonomy" id="1944646"/>
    <lineage>
        <taxon>Bacteria</taxon>
        <taxon>Bacillati</taxon>
        <taxon>Actinomycetota</taxon>
        <taxon>Coriobacteriia</taxon>
        <taxon>Eggerthellales</taxon>
        <taxon>Eggerthellaceae</taxon>
        <taxon>Phoenicibacter</taxon>
    </lineage>
</organism>